<accession>A0A7W6DRC7</accession>
<feature type="transmembrane region" description="Helical" evidence="6">
    <location>
        <begin position="259"/>
        <end position="278"/>
    </location>
</feature>
<proteinExistence type="inferred from homology"/>
<evidence type="ECO:0000313" key="8">
    <source>
        <dbReference type="EMBL" id="MBB3987786.1"/>
    </source>
</evidence>
<evidence type="ECO:0000256" key="4">
    <source>
        <dbReference type="ARBA" id="ARBA00022989"/>
    </source>
</evidence>
<sequence length="321" mass="33788">MTDFVYVPPRFSLAGTATPAVRGMLCMIAAMLLLPLGDSLAKLLTRAVHPIEVTMWRLAAQSVCLVPVAIVLRRRLRGSILSPVIMLSGALLAISLSALISAFAVMPLATAIAIFFVEPLLLTLLAGPLLGEVPGRRRLIAVGIGLTGALIVIRPGFSTYGWVTILPLISALAYALNMIVLRKACETRSGLTVQCGAALYAGVIVAVVALAAHLVGALTLTPAAIPAWGWGAVLGAGVLAAVSFVLIAQAFRMAEASSLASFQYLEILGALGVGYLLFGDLPDAMTWLGVLIILASGLYVFHREGHADTDTRAPRRRRTTR</sequence>
<comment type="subcellular location">
    <subcellularLocation>
        <location evidence="1">Membrane</location>
        <topology evidence="1">Multi-pass membrane protein</topology>
    </subcellularLocation>
</comment>
<evidence type="ECO:0000256" key="1">
    <source>
        <dbReference type="ARBA" id="ARBA00004141"/>
    </source>
</evidence>
<feature type="transmembrane region" description="Helical" evidence="6">
    <location>
        <begin position="160"/>
        <end position="181"/>
    </location>
</feature>
<feature type="transmembrane region" description="Helical" evidence="6">
    <location>
        <begin position="193"/>
        <end position="215"/>
    </location>
</feature>
<dbReference type="Pfam" id="PF00892">
    <property type="entry name" value="EamA"/>
    <property type="match status" value="2"/>
</dbReference>
<evidence type="ECO:0000256" key="6">
    <source>
        <dbReference type="SAM" id="Phobius"/>
    </source>
</evidence>
<feature type="transmembrane region" description="Helical" evidence="6">
    <location>
        <begin position="111"/>
        <end position="131"/>
    </location>
</feature>
<dbReference type="GO" id="GO:0016020">
    <property type="term" value="C:membrane"/>
    <property type="evidence" value="ECO:0007669"/>
    <property type="project" value="UniProtKB-SubCell"/>
</dbReference>
<evidence type="ECO:0000256" key="2">
    <source>
        <dbReference type="ARBA" id="ARBA00009853"/>
    </source>
</evidence>
<feature type="domain" description="EamA" evidence="7">
    <location>
        <begin position="165"/>
        <end position="296"/>
    </location>
</feature>
<reference evidence="8 9" key="1">
    <citation type="submission" date="2020-08" db="EMBL/GenBank/DDBJ databases">
        <title>Genomic Encyclopedia of Type Strains, Phase IV (KMG-IV): sequencing the most valuable type-strain genomes for metagenomic binning, comparative biology and taxonomic classification.</title>
        <authorList>
            <person name="Goeker M."/>
        </authorList>
    </citation>
    <scope>NUCLEOTIDE SEQUENCE [LARGE SCALE GENOMIC DNA]</scope>
    <source>
        <strain evidence="8 9">DSM 102235</strain>
    </source>
</reference>
<keyword evidence="4 6" id="KW-1133">Transmembrane helix</keyword>
<evidence type="ECO:0000259" key="7">
    <source>
        <dbReference type="Pfam" id="PF00892"/>
    </source>
</evidence>
<organism evidence="8 9">
    <name type="scientific">Sagittula marina</name>
    <dbReference type="NCBI Taxonomy" id="943940"/>
    <lineage>
        <taxon>Bacteria</taxon>
        <taxon>Pseudomonadati</taxon>
        <taxon>Pseudomonadota</taxon>
        <taxon>Alphaproteobacteria</taxon>
        <taxon>Rhodobacterales</taxon>
        <taxon>Roseobacteraceae</taxon>
        <taxon>Sagittula</taxon>
    </lineage>
</organism>
<evidence type="ECO:0000313" key="9">
    <source>
        <dbReference type="Proteomes" id="UP000541426"/>
    </source>
</evidence>
<dbReference type="AlphaFoldDB" id="A0A7W6DRC7"/>
<dbReference type="PANTHER" id="PTHR22911">
    <property type="entry name" value="ACYL-MALONYL CONDENSING ENZYME-RELATED"/>
    <property type="match status" value="1"/>
</dbReference>
<feature type="transmembrane region" description="Helical" evidence="6">
    <location>
        <begin position="284"/>
        <end position="302"/>
    </location>
</feature>
<keyword evidence="9" id="KW-1185">Reference proteome</keyword>
<keyword evidence="5 6" id="KW-0472">Membrane</keyword>
<gene>
    <name evidence="8" type="ORF">GGQ68_004140</name>
</gene>
<dbReference type="EMBL" id="JACIEJ010000013">
    <property type="protein sequence ID" value="MBB3987786.1"/>
    <property type="molecule type" value="Genomic_DNA"/>
</dbReference>
<dbReference type="SUPFAM" id="SSF103481">
    <property type="entry name" value="Multidrug resistance efflux transporter EmrE"/>
    <property type="match status" value="2"/>
</dbReference>
<comment type="similarity">
    <text evidence="2">Belongs to the drug/metabolite transporter (DMT) superfamily. 10 TMS drug/metabolite exporter (DME) (TC 2.A.7.3) family.</text>
</comment>
<feature type="transmembrane region" description="Helical" evidence="6">
    <location>
        <begin position="12"/>
        <end position="34"/>
    </location>
</feature>
<name>A0A7W6DRC7_9RHOB</name>
<evidence type="ECO:0000256" key="5">
    <source>
        <dbReference type="ARBA" id="ARBA00023136"/>
    </source>
</evidence>
<comment type="caution">
    <text evidence="8">The sequence shown here is derived from an EMBL/GenBank/DDBJ whole genome shotgun (WGS) entry which is preliminary data.</text>
</comment>
<dbReference type="InterPro" id="IPR000620">
    <property type="entry name" value="EamA_dom"/>
</dbReference>
<dbReference type="Proteomes" id="UP000541426">
    <property type="component" value="Unassembled WGS sequence"/>
</dbReference>
<evidence type="ECO:0000256" key="3">
    <source>
        <dbReference type="ARBA" id="ARBA00022692"/>
    </source>
</evidence>
<feature type="transmembrane region" description="Helical" evidence="6">
    <location>
        <begin position="138"/>
        <end position="154"/>
    </location>
</feature>
<feature type="transmembrane region" description="Helical" evidence="6">
    <location>
        <begin position="84"/>
        <end position="105"/>
    </location>
</feature>
<feature type="domain" description="EamA" evidence="7">
    <location>
        <begin position="22"/>
        <end position="153"/>
    </location>
</feature>
<feature type="transmembrane region" description="Helical" evidence="6">
    <location>
        <begin position="227"/>
        <end position="247"/>
    </location>
</feature>
<protein>
    <submittedName>
        <fullName evidence="8">Drug/metabolite transporter (DMT)-like permease</fullName>
    </submittedName>
</protein>
<dbReference type="RefSeq" id="WP_425502992.1">
    <property type="nucleotide sequence ID" value="NZ_JACIEJ010000013.1"/>
</dbReference>
<dbReference type="InterPro" id="IPR037185">
    <property type="entry name" value="EmrE-like"/>
</dbReference>
<dbReference type="PANTHER" id="PTHR22911:SF6">
    <property type="entry name" value="SOLUTE CARRIER FAMILY 35 MEMBER G1"/>
    <property type="match status" value="1"/>
</dbReference>
<keyword evidence="3 6" id="KW-0812">Transmembrane</keyword>